<keyword evidence="1" id="KW-0732">Signal</keyword>
<dbReference type="STRING" id="572480.Arnit_0863"/>
<organism evidence="3 4">
    <name type="scientific">Arcobacter nitrofigilis (strain ATCC 33309 / DSM 7299 / CCUG 15893 / LMG 7604 / NCTC 12251 / CI)</name>
    <name type="common">Campylobacter nitrofigilis</name>
    <dbReference type="NCBI Taxonomy" id="572480"/>
    <lineage>
        <taxon>Bacteria</taxon>
        <taxon>Pseudomonadati</taxon>
        <taxon>Campylobacterota</taxon>
        <taxon>Epsilonproteobacteria</taxon>
        <taxon>Campylobacterales</taxon>
        <taxon>Arcobacteraceae</taxon>
        <taxon>Arcobacter</taxon>
    </lineage>
</organism>
<dbReference type="EMBL" id="CP001999">
    <property type="protein sequence ID" value="ADG92527.1"/>
    <property type="molecule type" value="Genomic_DNA"/>
</dbReference>
<dbReference type="Gene3D" id="2.40.128.110">
    <property type="entry name" value="Lipid/polyisoprenoid-binding, YceI-like"/>
    <property type="match status" value="1"/>
</dbReference>
<keyword evidence="4" id="KW-1185">Reference proteome</keyword>
<evidence type="ECO:0000313" key="4">
    <source>
        <dbReference type="Proteomes" id="UP000000939"/>
    </source>
</evidence>
<dbReference type="SUPFAM" id="SSF101874">
    <property type="entry name" value="YceI-like"/>
    <property type="match status" value="1"/>
</dbReference>
<accession>D5V2U5</accession>
<dbReference type="KEGG" id="ant:Arnit_0863"/>
<feature type="domain" description="Lipid/polyisoprenoid-binding YceI-like" evidence="2">
    <location>
        <begin position="20"/>
        <end position="182"/>
    </location>
</feature>
<evidence type="ECO:0000313" key="3">
    <source>
        <dbReference type="EMBL" id="ADG92527.1"/>
    </source>
</evidence>
<dbReference type="AlphaFoldDB" id="D5V2U5"/>
<dbReference type="OrthoDB" id="5292899at2"/>
<feature type="signal peptide" evidence="1">
    <location>
        <begin position="1"/>
        <end position="20"/>
    </location>
</feature>
<sequence precursor="true">MKKIFLALLLSLGLVCSLNAYELNGKLAVKWTGFKTEKKVPVSGTFNEIKADIKSSDNLSTFLKSAMVTIQTSSLESKNPVRNKNITSTLFSLVSAKEIKGTITKVNESTKELTLKLTMNEVSKSIPMEYEMSNGNIVAKGSIDILDFGMKNSFMAFSKKCAAFHQNKSFSTVDIEFTIPYK</sequence>
<feature type="chain" id="PRO_5003078046" evidence="1">
    <location>
        <begin position="21"/>
        <end position="182"/>
    </location>
</feature>
<dbReference type="InterPro" id="IPR007372">
    <property type="entry name" value="Lipid/polyisoprenoid-bd_YceI"/>
</dbReference>
<protein>
    <submittedName>
        <fullName evidence="3">YceI family protein</fullName>
    </submittedName>
</protein>
<dbReference type="HOGENOM" id="CLU_114025_0_0_7"/>
<gene>
    <name evidence="3" type="ordered locus">Arnit_0863</name>
</gene>
<evidence type="ECO:0000256" key="1">
    <source>
        <dbReference type="SAM" id="SignalP"/>
    </source>
</evidence>
<dbReference type="Pfam" id="PF04264">
    <property type="entry name" value="YceI"/>
    <property type="match status" value="1"/>
</dbReference>
<reference evidence="3 4" key="1">
    <citation type="journal article" date="2010" name="Stand. Genomic Sci.">
        <title>Complete genome sequence of Arcobacter nitrofigilis type strain (CI).</title>
        <authorList>
            <person name="Pati A."/>
            <person name="Gronow S."/>
            <person name="Lapidus A."/>
            <person name="Copeland A."/>
            <person name="Glavina Del Rio T."/>
            <person name="Nolan M."/>
            <person name="Lucas S."/>
            <person name="Tice H."/>
            <person name="Cheng J.F."/>
            <person name="Han C."/>
            <person name="Chertkov O."/>
            <person name="Bruce D."/>
            <person name="Tapia R."/>
            <person name="Goodwin L."/>
            <person name="Pitluck S."/>
            <person name="Liolios K."/>
            <person name="Ivanova N."/>
            <person name="Mavromatis K."/>
            <person name="Chen A."/>
            <person name="Palaniappan K."/>
            <person name="Land M."/>
            <person name="Hauser L."/>
            <person name="Chang Y.J."/>
            <person name="Jeffries C.D."/>
            <person name="Detter J.C."/>
            <person name="Rohde M."/>
            <person name="Goker M."/>
            <person name="Bristow J."/>
            <person name="Eisen J.A."/>
            <person name="Markowitz V."/>
            <person name="Hugenholtz P."/>
            <person name="Klenk H.P."/>
            <person name="Kyrpides N.C."/>
        </authorList>
    </citation>
    <scope>NUCLEOTIDE SEQUENCE [LARGE SCALE GENOMIC DNA]</scope>
    <source>
        <strain evidence="4">ATCC 33309 / DSM 7299 / CCUG 15893 / LMG 7604 / NCTC 12251 / CI</strain>
    </source>
</reference>
<dbReference type="InterPro" id="IPR036761">
    <property type="entry name" value="TTHA0802/YceI-like_sf"/>
</dbReference>
<dbReference type="SMART" id="SM00867">
    <property type="entry name" value="YceI"/>
    <property type="match status" value="1"/>
</dbReference>
<name>D5V2U5_ARCNC</name>
<dbReference type="RefSeq" id="WP_013134672.1">
    <property type="nucleotide sequence ID" value="NC_014166.1"/>
</dbReference>
<evidence type="ECO:0000259" key="2">
    <source>
        <dbReference type="SMART" id="SM00867"/>
    </source>
</evidence>
<dbReference type="Proteomes" id="UP000000939">
    <property type="component" value="Chromosome"/>
</dbReference>
<proteinExistence type="predicted"/>
<dbReference type="eggNOG" id="COG2353">
    <property type="taxonomic scope" value="Bacteria"/>
</dbReference>